<evidence type="ECO:0000256" key="5">
    <source>
        <dbReference type="ARBA" id="ARBA00022989"/>
    </source>
</evidence>
<feature type="compositionally biased region" description="Low complexity" evidence="9">
    <location>
        <begin position="214"/>
        <end position="226"/>
    </location>
</feature>
<dbReference type="InterPro" id="IPR052205">
    <property type="entry name" value="FliO/MopB"/>
</dbReference>
<keyword evidence="11" id="KW-0969">Cilium</keyword>
<keyword evidence="11" id="KW-0282">Flagellum</keyword>
<keyword evidence="3" id="KW-1003">Cell membrane</keyword>
<dbReference type="EMBL" id="JAICBX010000001">
    <property type="protein sequence ID" value="MBW8636458.1"/>
    <property type="molecule type" value="Genomic_DNA"/>
</dbReference>
<feature type="region of interest" description="Disordered" evidence="9">
    <location>
        <begin position="99"/>
        <end position="322"/>
    </location>
</feature>
<proteinExistence type="inferred from homology"/>
<keyword evidence="5 10" id="KW-1133">Transmembrane helix</keyword>
<dbReference type="GO" id="GO:0044781">
    <property type="term" value="P:bacterial-type flagellum organization"/>
    <property type="evidence" value="ECO:0007669"/>
    <property type="project" value="InterPro"/>
</dbReference>
<gene>
    <name evidence="11" type="ORF">K1W69_04585</name>
</gene>
<dbReference type="RefSeq" id="WP_220227139.1">
    <property type="nucleotide sequence ID" value="NZ_JAICBX010000001.1"/>
</dbReference>
<dbReference type="GO" id="GO:0005886">
    <property type="term" value="C:plasma membrane"/>
    <property type="evidence" value="ECO:0007669"/>
    <property type="project" value="UniProtKB-SubCell"/>
</dbReference>
<accession>A0AAE3D064</accession>
<evidence type="ECO:0000313" key="12">
    <source>
        <dbReference type="Proteomes" id="UP001196509"/>
    </source>
</evidence>
<dbReference type="InterPro" id="IPR022781">
    <property type="entry name" value="Flagellar_biosynth_FliO"/>
</dbReference>
<evidence type="ECO:0000256" key="8">
    <source>
        <dbReference type="ARBA" id="ARBA00037937"/>
    </source>
</evidence>
<protein>
    <submittedName>
        <fullName evidence="11">Flagellar biosynthetic protein FliO</fullName>
    </submittedName>
</protein>
<evidence type="ECO:0000256" key="10">
    <source>
        <dbReference type="SAM" id="Phobius"/>
    </source>
</evidence>
<dbReference type="Pfam" id="PF04347">
    <property type="entry name" value="FliO"/>
    <property type="match status" value="1"/>
</dbReference>
<keyword evidence="11" id="KW-0966">Cell projection</keyword>
<feature type="compositionally biased region" description="Low complexity" evidence="9">
    <location>
        <begin position="169"/>
        <end position="181"/>
    </location>
</feature>
<evidence type="ECO:0000256" key="6">
    <source>
        <dbReference type="ARBA" id="ARBA00023136"/>
    </source>
</evidence>
<comment type="caution">
    <text evidence="11">The sequence shown here is derived from an EMBL/GenBank/DDBJ whole genome shotgun (WGS) entry which is preliminary data.</text>
</comment>
<feature type="compositionally biased region" description="Basic and acidic residues" evidence="9">
    <location>
        <begin position="364"/>
        <end position="377"/>
    </location>
</feature>
<feature type="compositionally biased region" description="Low complexity" evidence="9">
    <location>
        <begin position="255"/>
        <end position="264"/>
    </location>
</feature>
<feature type="compositionally biased region" description="Basic and acidic residues" evidence="9">
    <location>
        <begin position="265"/>
        <end position="282"/>
    </location>
</feature>
<evidence type="ECO:0000256" key="4">
    <source>
        <dbReference type="ARBA" id="ARBA00022692"/>
    </source>
</evidence>
<sequence>MIESLFGESGPTTAGIAVIAAAVVVVLLLIYWIVKRRGPMTFLRGGANRQPRLAVIDAAPIDSRRRLVLVRRDNVEHLVMIGGPSDIVVESRIVRADNTRVAKKPAQPARAAPVEDRKPAPVPVPAPVPAPQPPAPAPAPEATPEKTTRPATAANDQKPAPQPPRPVQEAKPAAPPKAIEPVPAPAPEPRRARAPVVTPTTRKQAAGKANATTEPAAAEKPSKSPAQNVVQPVPGPGKPDMDKPASATPAPPAPGAVVIPVAAEAKAERKPAQDQSKDKKSEAPAVEPASDKQEASAANQDKAPEAGAESIDAAGPSKARELIGEFDEMLESELIKDEPITVEPPVVADADSKSASNPNASLEDEMKKLLGDLSTKR</sequence>
<organism evidence="11 12">
    <name type="scientific">Flavimaribacter sediminis</name>
    <dbReference type="NCBI Taxonomy" id="2865987"/>
    <lineage>
        <taxon>Bacteria</taxon>
        <taxon>Pseudomonadati</taxon>
        <taxon>Pseudomonadota</taxon>
        <taxon>Alphaproteobacteria</taxon>
        <taxon>Hyphomicrobiales</taxon>
        <taxon>Rhizobiaceae</taxon>
        <taxon>Flavimaribacter</taxon>
    </lineage>
</organism>
<keyword evidence="12" id="KW-1185">Reference proteome</keyword>
<evidence type="ECO:0000256" key="9">
    <source>
        <dbReference type="SAM" id="MobiDB-lite"/>
    </source>
</evidence>
<evidence type="ECO:0000256" key="1">
    <source>
        <dbReference type="ARBA" id="ARBA00004117"/>
    </source>
</evidence>
<feature type="compositionally biased region" description="Pro residues" evidence="9">
    <location>
        <begin position="120"/>
        <end position="141"/>
    </location>
</feature>
<keyword evidence="7" id="KW-0975">Bacterial flagellum</keyword>
<dbReference type="Proteomes" id="UP001196509">
    <property type="component" value="Unassembled WGS sequence"/>
</dbReference>
<evidence type="ECO:0000313" key="11">
    <source>
        <dbReference type="EMBL" id="MBW8636458.1"/>
    </source>
</evidence>
<evidence type="ECO:0000256" key="3">
    <source>
        <dbReference type="ARBA" id="ARBA00022475"/>
    </source>
</evidence>
<dbReference type="PANTHER" id="PTHR38766">
    <property type="entry name" value="FLAGELLAR PROTEIN FLIO"/>
    <property type="match status" value="1"/>
</dbReference>
<name>A0AAE3D064_9HYPH</name>
<comment type="similarity">
    <text evidence="8">Belongs to the FliO/MopB family.</text>
</comment>
<reference evidence="11" key="1">
    <citation type="submission" date="2021-08" db="EMBL/GenBank/DDBJ databases">
        <title>Hoeflea bacterium WL0058 sp. nov., isolated from the sediment.</title>
        <authorList>
            <person name="Wang L."/>
            <person name="Zhang D."/>
        </authorList>
    </citation>
    <scope>NUCLEOTIDE SEQUENCE</scope>
    <source>
        <strain evidence="11">WL0058</strain>
    </source>
</reference>
<comment type="subcellular location">
    <subcellularLocation>
        <location evidence="1">Bacterial flagellum basal body</location>
    </subcellularLocation>
    <subcellularLocation>
        <location evidence="2">Cell membrane</location>
    </subcellularLocation>
</comment>
<feature type="transmembrane region" description="Helical" evidence="10">
    <location>
        <begin position="12"/>
        <end position="34"/>
    </location>
</feature>
<evidence type="ECO:0000256" key="7">
    <source>
        <dbReference type="ARBA" id="ARBA00023143"/>
    </source>
</evidence>
<dbReference type="AlphaFoldDB" id="A0AAE3D064"/>
<dbReference type="PANTHER" id="PTHR38766:SF1">
    <property type="entry name" value="FLAGELLAR PROTEIN FLIO"/>
    <property type="match status" value="1"/>
</dbReference>
<feature type="region of interest" description="Disordered" evidence="9">
    <location>
        <begin position="335"/>
        <end position="377"/>
    </location>
</feature>
<keyword evidence="4 10" id="KW-0812">Transmembrane</keyword>
<keyword evidence="6 10" id="KW-0472">Membrane</keyword>
<evidence type="ECO:0000256" key="2">
    <source>
        <dbReference type="ARBA" id="ARBA00004236"/>
    </source>
</evidence>
<dbReference type="GO" id="GO:0009425">
    <property type="term" value="C:bacterial-type flagellum basal body"/>
    <property type="evidence" value="ECO:0007669"/>
    <property type="project" value="UniProtKB-SubCell"/>
</dbReference>